<evidence type="ECO:0000256" key="6">
    <source>
        <dbReference type="SAM" id="Phobius"/>
    </source>
</evidence>
<organism evidence="8 9">
    <name type="scientific">Parvularcula bermudensis (strain ATCC BAA-594 / HTCC2503 / KCTC 12087)</name>
    <dbReference type="NCBI Taxonomy" id="314260"/>
    <lineage>
        <taxon>Bacteria</taxon>
        <taxon>Pseudomonadati</taxon>
        <taxon>Pseudomonadota</taxon>
        <taxon>Alphaproteobacteria</taxon>
        <taxon>Parvularculales</taxon>
        <taxon>Parvularculaceae</taxon>
        <taxon>Parvularcula</taxon>
    </lineage>
</organism>
<dbReference type="GO" id="GO:0005886">
    <property type="term" value="C:plasma membrane"/>
    <property type="evidence" value="ECO:0007669"/>
    <property type="project" value="UniProtKB-SubCell"/>
</dbReference>
<keyword evidence="2" id="KW-1003">Cell membrane</keyword>
<dbReference type="RefSeq" id="WP_013300399.1">
    <property type="nucleotide sequence ID" value="NC_014414.1"/>
</dbReference>
<keyword evidence="3" id="KW-0328">Glycosyltransferase</keyword>
<dbReference type="STRING" id="314260.PB2503_06797"/>
<sequence length="330" mass="35949">MKLTIGIKALNEEAKIAQAIESALSSLEGIEGEVVLADSGSTDQTIAIAQTYPIRIVQLKNTDERCCGAGAQLAFQAARGEYFYLLDGDMELAPGFIQEALTFLENHPDVAGVGGAVREVNTDGEGFQIRAQAWAAAAEAAERDVDRLDCGGLYRRIAVEAADFFADRNLHAFEEFDLAARLRCRGWRLVRLGRPGVLHYGHQVGGYRLLLRRLKSGYAGAPGEVLRGALGRPHLGIVLRRLGHIRNALVVMAWWVAIVVSAGLLSLWVSLGLILAPIGFLWWRRGSLSLGIYSLAAWNVAAIGLVTGFFRRRVSPQKSLELIDCSTEQP</sequence>
<dbReference type="PANTHER" id="PTHR43646">
    <property type="entry name" value="GLYCOSYLTRANSFERASE"/>
    <property type="match status" value="1"/>
</dbReference>
<keyword evidence="5 6" id="KW-0472">Membrane</keyword>
<evidence type="ECO:0000256" key="2">
    <source>
        <dbReference type="ARBA" id="ARBA00022475"/>
    </source>
</evidence>
<feature type="domain" description="Glycosyltransferase 2-like" evidence="7">
    <location>
        <begin position="5"/>
        <end position="126"/>
    </location>
</feature>
<evidence type="ECO:0000256" key="3">
    <source>
        <dbReference type="ARBA" id="ARBA00022676"/>
    </source>
</evidence>
<evidence type="ECO:0000313" key="8">
    <source>
        <dbReference type="EMBL" id="ADM09425.1"/>
    </source>
</evidence>
<keyword evidence="6" id="KW-1133">Transmembrane helix</keyword>
<dbReference type="Proteomes" id="UP000001302">
    <property type="component" value="Chromosome"/>
</dbReference>
<evidence type="ECO:0000256" key="4">
    <source>
        <dbReference type="ARBA" id="ARBA00022679"/>
    </source>
</evidence>
<proteinExistence type="predicted"/>
<dbReference type="InterPro" id="IPR001173">
    <property type="entry name" value="Glyco_trans_2-like"/>
</dbReference>
<keyword evidence="9" id="KW-1185">Reference proteome</keyword>
<dbReference type="InterPro" id="IPR029044">
    <property type="entry name" value="Nucleotide-diphossugar_trans"/>
</dbReference>
<comment type="subcellular location">
    <subcellularLocation>
        <location evidence="1">Cell membrane</location>
    </subcellularLocation>
</comment>
<dbReference type="SUPFAM" id="SSF53448">
    <property type="entry name" value="Nucleotide-diphospho-sugar transferases"/>
    <property type="match status" value="1"/>
</dbReference>
<feature type="transmembrane region" description="Helical" evidence="6">
    <location>
        <begin position="288"/>
        <end position="310"/>
    </location>
</feature>
<evidence type="ECO:0000313" key="9">
    <source>
        <dbReference type="Proteomes" id="UP000001302"/>
    </source>
</evidence>
<evidence type="ECO:0000259" key="7">
    <source>
        <dbReference type="Pfam" id="PF00535"/>
    </source>
</evidence>
<dbReference type="AlphaFoldDB" id="E0TI86"/>
<dbReference type="GO" id="GO:0016757">
    <property type="term" value="F:glycosyltransferase activity"/>
    <property type="evidence" value="ECO:0007669"/>
    <property type="project" value="UniProtKB-KW"/>
</dbReference>
<reference evidence="9" key="1">
    <citation type="submission" date="2010-08" db="EMBL/GenBank/DDBJ databases">
        <title>Genome sequence of Parvularcula bermudensis HTCC2503.</title>
        <authorList>
            <person name="Kang D.-M."/>
            <person name="Oh H.-M."/>
            <person name="Cho J.-C."/>
        </authorList>
    </citation>
    <scope>NUCLEOTIDE SEQUENCE [LARGE SCALE GENOMIC DNA]</scope>
    <source>
        <strain evidence="9">ATCC BAA-594 / HTCC2503 / KCTC 12087</strain>
    </source>
</reference>
<evidence type="ECO:0000256" key="1">
    <source>
        <dbReference type="ARBA" id="ARBA00004236"/>
    </source>
</evidence>
<name>E0TI86_PARBH</name>
<dbReference type="OrthoDB" id="8416156at2"/>
<keyword evidence="6" id="KW-0812">Transmembrane</keyword>
<dbReference type="CAZy" id="GT2">
    <property type="family name" value="Glycosyltransferase Family 2"/>
</dbReference>
<gene>
    <name evidence="8" type="ordered locus">PB2503_06797</name>
</gene>
<dbReference type="CDD" id="cd00761">
    <property type="entry name" value="Glyco_tranf_GTA_type"/>
    <property type="match status" value="1"/>
</dbReference>
<accession>E0TI86</accession>
<keyword evidence="4 8" id="KW-0808">Transferase</keyword>
<feature type="transmembrane region" description="Helical" evidence="6">
    <location>
        <begin position="249"/>
        <end position="282"/>
    </location>
</feature>
<dbReference type="PANTHER" id="PTHR43646:SF2">
    <property type="entry name" value="GLYCOSYLTRANSFERASE 2-LIKE DOMAIN-CONTAINING PROTEIN"/>
    <property type="match status" value="1"/>
</dbReference>
<dbReference type="eggNOG" id="COG1216">
    <property type="taxonomic scope" value="Bacteria"/>
</dbReference>
<dbReference type="EMBL" id="CP002156">
    <property type="protein sequence ID" value="ADM09425.1"/>
    <property type="molecule type" value="Genomic_DNA"/>
</dbReference>
<dbReference type="Pfam" id="PF00535">
    <property type="entry name" value="Glycos_transf_2"/>
    <property type="match status" value="1"/>
</dbReference>
<dbReference type="Gene3D" id="3.90.550.10">
    <property type="entry name" value="Spore Coat Polysaccharide Biosynthesis Protein SpsA, Chain A"/>
    <property type="match status" value="1"/>
</dbReference>
<protein>
    <submittedName>
        <fullName evidence="8">Putative glycosyltransferase protein</fullName>
    </submittedName>
</protein>
<dbReference type="KEGG" id="pbr:PB2503_06797"/>
<dbReference type="HOGENOM" id="CLU_070021_0_0_5"/>
<reference evidence="8 9" key="2">
    <citation type="journal article" date="2011" name="J. Bacteriol.">
        <title>Complete genome sequence of strain HTCC2503T of Parvularcula bermudensis, the type species of the order "Parvularculales" in the class Alphaproteobacteria.</title>
        <authorList>
            <person name="Oh H.M."/>
            <person name="Kang I."/>
            <person name="Vergin K.L."/>
            <person name="Kang D."/>
            <person name="Rhee K.H."/>
            <person name="Giovannoni S.J."/>
            <person name="Cho J.C."/>
        </authorList>
    </citation>
    <scope>NUCLEOTIDE SEQUENCE [LARGE SCALE GENOMIC DNA]</scope>
    <source>
        <strain evidence="9">ATCC BAA-594 / HTCC2503 / KCTC 12087</strain>
    </source>
</reference>
<evidence type="ECO:0000256" key="5">
    <source>
        <dbReference type="ARBA" id="ARBA00023136"/>
    </source>
</evidence>